<dbReference type="GO" id="GO:0005829">
    <property type="term" value="C:cytosol"/>
    <property type="evidence" value="ECO:0007669"/>
    <property type="project" value="TreeGrafter"/>
</dbReference>
<feature type="domain" description="Thioredoxin" evidence="1">
    <location>
        <begin position="22"/>
        <end position="129"/>
    </location>
</feature>
<reference evidence="2 3" key="1">
    <citation type="submission" date="2016-01" db="EMBL/GenBank/DDBJ databases">
        <title>Genome Sequences of Twelve Sporeforming Bacillus Species Isolated from Foods.</title>
        <authorList>
            <person name="Berendsen E.M."/>
            <person name="Wells-Bennik M.H."/>
            <person name="Krawcyk A.O."/>
            <person name="De Jong A."/>
            <person name="Holsappel S."/>
            <person name="Eijlander R.T."/>
            <person name="Kuipers O.P."/>
        </authorList>
    </citation>
    <scope>NUCLEOTIDE SEQUENCE [LARGE SCALE GENOMIC DNA]</scope>
    <source>
        <strain evidence="2 3">B4098</strain>
    </source>
</reference>
<dbReference type="Gene3D" id="3.40.30.10">
    <property type="entry name" value="Glutaredoxin"/>
    <property type="match status" value="1"/>
</dbReference>
<dbReference type="SUPFAM" id="SSF52833">
    <property type="entry name" value="Thioredoxin-like"/>
    <property type="match status" value="1"/>
</dbReference>
<dbReference type="PANTHER" id="PTHR45663:SF6">
    <property type="entry name" value="THIOREDOXIN-LIKE PROTEIN YDBP"/>
    <property type="match status" value="1"/>
</dbReference>
<protein>
    <recommendedName>
        <fullName evidence="1">Thioredoxin domain-containing protein</fullName>
    </recommendedName>
</protein>
<dbReference type="PANTHER" id="PTHR45663">
    <property type="entry name" value="GEO12009P1"/>
    <property type="match status" value="1"/>
</dbReference>
<accession>A0A150KCM3</accession>
<evidence type="ECO:0000313" key="3">
    <source>
        <dbReference type="Proteomes" id="UP000075288"/>
    </source>
</evidence>
<dbReference type="GO" id="GO:0045454">
    <property type="term" value="P:cell redox homeostasis"/>
    <property type="evidence" value="ECO:0007669"/>
    <property type="project" value="TreeGrafter"/>
</dbReference>
<dbReference type="CDD" id="cd02947">
    <property type="entry name" value="TRX_family"/>
    <property type="match status" value="1"/>
</dbReference>
<dbReference type="InterPro" id="IPR036249">
    <property type="entry name" value="Thioredoxin-like_sf"/>
</dbReference>
<dbReference type="EMBL" id="LQYG01000003">
    <property type="protein sequence ID" value="KYC66898.1"/>
    <property type="molecule type" value="Genomic_DNA"/>
</dbReference>
<gene>
    <name evidence="2" type="ORF">B4098_2235</name>
</gene>
<dbReference type="PATRIC" id="fig|1398.26.peg.2942"/>
<dbReference type="PROSITE" id="PS51352">
    <property type="entry name" value="THIOREDOXIN_2"/>
    <property type="match status" value="1"/>
</dbReference>
<dbReference type="GO" id="GO:0015035">
    <property type="term" value="F:protein-disulfide reductase activity"/>
    <property type="evidence" value="ECO:0007669"/>
    <property type="project" value="TreeGrafter"/>
</dbReference>
<organism evidence="2 3">
    <name type="scientific">Heyndrickxia coagulans</name>
    <name type="common">Weizmannia coagulans</name>
    <dbReference type="NCBI Taxonomy" id="1398"/>
    <lineage>
        <taxon>Bacteria</taxon>
        <taxon>Bacillati</taxon>
        <taxon>Bacillota</taxon>
        <taxon>Bacilli</taxon>
        <taxon>Bacillales</taxon>
        <taxon>Bacillaceae</taxon>
        <taxon>Heyndrickxia</taxon>
    </lineage>
</organism>
<comment type="caution">
    <text evidence="2">The sequence shown here is derived from an EMBL/GenBank/DDBJ whole genome shotgun (WGS) entry which is preliminary data.</text>
</comment>
<name>A0A150KCM3_HEYCO</name>
<proteinExistence type="predicted"/>
<dbReference type="InterPro" id="IPR013766">
    <property type="entry name" value="Thioredoxin_domain"/>
</dbReference>
<evidence type="ECO:0000259" key="1">
    <source>
        <dbReference type="PROSITE" id="PS51352"/>
    </source>
</evidence>
<evidence type="ECO:0000313" key="2">
    <source>
        <dbReference type="EMBL" id="KYC66898.1"/>
    </source>
</evidence>
<sequence>MLKSACRSLYNKKEMIKDGDGLEVEAIKSAEEFNTVTGGEAPVIVKFYADWCPDCKVMDMFIGDVIKDYPQYKWYEINSDEFRAIADENQVMGIPSLLVFQNGEKKAHLHSANAKSPEEVREFLNHVVL</sequence>
<dbReference type="Proteomes" id="UP000075288">
    <property type="component" value="Unassembled WGS sequence"/>
</dbReference>
<dbReference type="Pfam" id="PF00085">
    <property type="entry name" value="Thioredoxin"/>
    <property type="match status" value="1"/>
</dbReference>
<dbReference type="AlphaFoldDB" id="A0A150KCM3"/>